<dbReference type="PANTHER" id="PTHR23416">
    <property type="entry name" value="SIALIC ACID SYNTHASE-RELATED"/>
    <property type="match status" value="1"/>
</dbReference>
<name>A0A6H9WRP4_9MICO</name>
<proteinExistence type="inferred from homology"/>
<evidence type="ECO:0000259" key="6">
    <source>
        <dbReference type="SMART" id="SM01266"/>
    </source>
</evidence>
<keyword evidence="2 7" id="KW-0808">Transferase</keyword>
<dbReference type="Proteomes" id="UP000431744">
    <property type="component" value="Unassembled WGS sequence"/>
</dbReference>
<dbReference type="GO" id="GO:0016407">
    <property type="term" value="F:acetyltransferase activity"/>
    <property type="evidence" value="ECO:0007669"/>
    <property type="project" value="InterPro"/>
</dbReference>
<keyword evidence="4" id="KW-0012">Acyltransferase</keyword>
<evidence type="ECO:0000256" key="4">
    <source>
        <dbReference type="ARBA" id="ARBA00023315"/>
    </source>
</evidence>
<evidence type="ECO:0000313" key="7">
    <source>
        <dbReference type="EMBL" id="KAB1649617.1"/>
    </source>
</evidence>
<dbReference type="RefSeq" id="WP_158028207.1">
    <property type="nucleotide sequence ID" value="NZ_BMHG01000001.1"/>
</dbReference>
<feature type="compositionally biased region" description="Low complexity" evidence="5">
    <location>
        <begin position="10"/>
        <end position="21"/>
    </location>
</feature>
<dbReference type="AlphaFoldDB" id="A0A6H9WRP4"/>
<dbReference type="PANTHER" id="PTHR23416:SF23">
    <property type="entry name" value="ACETYLTRANSFERASE C18B11.09C-RELATED"/>
    <property type="match status" value="1"/>
</dbReference>
<evidence type="ECO:0000256" key="5">
    <source>
        <dbReference type="SAM" id="MobiDB-lite"/>
    </source>
</evidence>
<evidence type="ECO:0000256" key="3">
    <source>
        <dbReference type="ARBA" id="ARBA00022737"/>
    </source>
</evidence>
<reference evidence="7 8" key="1">
    <citation type="submission" date="2019-09" db="EMBL/GenBank/DDBJ databases">
        <title>Phylogeny of genus Pseudoclavibacter and closely related genus.</title>
        <authorList>
            <person name="Li Y."/>
        </authorList>
    </citation>
    <scope>NUCLEOTIDE SEQUENCE [LARGE SCALE GENOMIC DNA]</scope>
    <source>
        <strain evidence="7 8">EGI 60007</strain>
    </source>
</reference>
<dbReference type="InterPro" id="IPR001451">
    <property type="entry name" value="Hexapep"/>
</dbReference>
<sequence>MSDGSGGASGRAAGPDSAAPRTQLERRTAGLPYVGDAEVADRGARALALTQQYREAMLRDHDEARGVLATLLGTYGEGAHIVPPLFVDDGANLHIGDRVFINAGLTALDVVPIHIGADSQLGPNVQLLAPTHPINPELRAAGVEAGEPITIEDGVWLGGGVIVTPGVTIGAGSVVGAGAVVTRSIPPRSVAVGNPARVIRSVDEQSDREAARWAATADALGLAGRDQPDLTPRFGV</sequence>
<dbReference type="InterPro" id="IPR018357">
    <property type="entry name" value="Hexapep_transf_CS"/>
</dbReference>
<dbReference type="PROSITE" id="PS00101">
    <property type="entry name" value="HEXAPEP_TRANSFERASES"/>
    <property type="match status" value="1"/>
</dbReference>
<organism evidence="7 8">
    <name type="scientific">Pseudoclavibacter endophyticus</name>
    <dbReference type="NCBI Taxonomy" id="1778590"/>
    <lineage>
        <taxon>Bacteria</taxon>
        <taxon>Bacillati</taxon>
        <taxon>Actinomycetota</taxon>
        <taxon>Actinomycetes</taxon>
        <taxon>Micrococcales</taxon>
        <taxon>Microbacteriaceae</taxon>
        <taxon>Pseudoclavibacter</taxon>
    </lineage>
</organism>
<evidence type="ECO:0000313" key="8">
    <source>
        <dbReference type="Proteomes" id="UP000431744"/>
    </source>
</evidence>
<accession>A0A6H9WRP4</accession>
<comment type="similarity">
    <text evidence="1">Belongs to the transferase hexapeptide repeat family.</text>
</comment>
<dbReference type="EMBL" id="WBJY01000001">
    <property type="protein sequence ID" value="KAB1649617.1"/>
    <property type="molecule type" value="Genomic_DNA"/>
</dbReference>
<dbReference type="CDD" id="cd03357">
    <property type="entry name" value="LbH_MAT_GAT"/>
    <property type="match status" value="1"/>
</dbReference>
<dbReference type="InterPro" id="IPR011004">
    <property type="entry name" value="Trimer_LpxA-like_sf"/>
</dbReference>
<comment type="caution">
    <text evidence="7">The sequence shown here is derived from an EMBL/GenBank/DDBJ whole genome shotgun (WGS) entry which is preliminary data.</text>
</comment>
<dbReference type="FunFam" id="2.160.10.10:FF:000025">
    <property type="entry name" value="Hexapeptide-repeat containing-acetyltransferase"/>
    <property type="match status" value="1"/>
</dbReference>
<dbReference type="InterPro" id="IPR024688">
    <property type="entry name" value="Mac_dom"/>
</dbReference>
<evidence type="ECO:0000256" key="1">
    <source>
        <dbReference type="ARBA" id="ARBA00007274"/>
    </source>
</evidence>
<keyword evidence="8" id="KW-1185">Reference proteome</keyword>
<feature type="domain" description="Maltose/galactoside acetyltransferase" evidence="6">
    <location>
        <begin position="24"/>
        <end position="77"/>
    </location>
</feature>
<dbReference type="Gene3D" id="2.160.10.10">
    <property type="entry name" value="Hexapeptide repeat proteins"/>
    <property type="match status" value="1"/>
</dbReference>
<dbReference type="Pfam" id="PF00132">
    <property type="entry name" value="Hexapep"/>
    <property type="match status" value="1"/>
</dbReference>
<evidence type="ECO:0000256" key="2">
    <source>
        <dbReference type="ARBA" id="ARBA00022679"/>
    </source>
</evidence>
<dbReference type="SUPFAM" id="SSF51161">
    <property type="entry name" value="Trimeric LpxA-like enzymes"/>
    <property type="match status" value="1"/>
</dbReference>
<feature type="region of interest" description="Disordered" evidence="5">
    <location>
        <begin position="1"/>
        <end position="30"/>
    </location>
</feature>
<dbReference type="GO" id="GO:0008374">
    <property type="term" value="F:O-acyltransferase activity"/>
    <property type="evidence" value="ECO:0007669"/>
    <property type="project" value="TreeGrafter"/>
</dbReference>
<dbReference type="InterPro" id="IPR051159">
    <property type="entry name" value="Hexapeptide_acetyltransf"/>
</dbReference>
<protein>
    <submittedName>
        <fullName evidence="7">Sugar O-acetyltransferase</fullName>
    </submittedName>
</protein>
<dbReference type="SMART" id="SM01266">
    <property type="entry name" value="Mac"/>
    <property type="match status" value="1"/>
</dbReference>
<dbReference type="OrthoDB" id="2643438at2"/>
<keyword evidence="3" id="KW-0677">Repeat</keyword>
<dbReference type="GO" id="GO:0005829">
    <property type="term" value="C:cytosol"/>
    <property type="evidence" value="ECO:0007669"/>
    <property type="project" value="TreeGrafter"/>
</dbReference>
<gene>
    <name evidence="7" type="ORF">F8O04_05065</name>
</gene>